<keyword evidence="1" id="KW-0436">Ligase</keyword>
<dbReference type="Gene3D" id="3.40.50.11280">
    <property type="entry name" value="Glutamate-cysteine ligase, N-terminal domain"/>
    <property type="match status" value="1"/>
</dbReference>
<sequence length="65" mass="7182">MNLFPGGFNNLNPNFIPLAAVAAQDAVQRACETEKSVLIIPENHTRNTFTCKTFTPSARFPFGRV</sequence>
<dbReference type="GO" id="GO:0016874">
    <property type="term" value="F:ligase activity"/>
    <property type="evidence" value="ECO:0007669"/>
    <property type="project" value="UniProtKB-KW"/>
</dbReference>
<reference evidence="1" key="1">
    <citation type="submission" date="2018-06" db="EMBL/GenBank/DDBJ databases">
        <authorList>
            <consortium name="Pathogen Informatics"/>
            <person name="Doyle S."/>
        </authorList>
    </citation>
    <scope>NUCLEOTIDE SEQUENCE [LARGE SCALE GENOMIC DNA]</scope>
    <source>
        <strain evidence="1">NCTC11421</strain>
    </source>
</reference>
<name>A0A378VZ34_NEIGO</name>
<evidence type="ECO:0000313" key="1">
    <source>
        <dbReference type="EMBL" id="SUA23786.1"/>
    </source>
</evidence>
<dbReference type="EMBL" id="UGRI01000001">
    <property type="protein sequence ID" value="SUA23786.1"/>
    <property type="molecule type" value="Genomic_DNA"/>
</dbReference>
<protein>
    <submittedName>
        <fullName evidence="1">Glutamate--cysteine ligase</fullName>
    </submittedName>
</protein>
<dbReference type="AlphaFoldDB" id="A0A378VZ34"/>
<gene>
    <name evidence="1" type="ORF">NCTC11421_01776</name>
</gene>
<organism evidence="1">
    <name type="scientific">Neisseria gonorrhoeae</name>
    <dbReference type="NCBI Taxonomy" id="485"/>
    <lineage>
        <taxon>Bacteria</taxon>
        <taxon>Pseudomonadati</taxon>
        <taxon>Pseudomonadota</taxon>
        <taxon>Betaproteobacteria</taxon>
        <taxon>Neisseriales</taxon>
        <taxon>Neisseriaceae</taxon>
        <taxon>Neisseria</taxon>
    </lineage>
</organism>
<dbReference type="InterPro" id="IPR011718">
    <property type="entry name" value="GshA"/>
</dbReference>
<dbReference type="InterPro" id="IPR042520">
    <property type="entry name" value="GshA_N"/>
</dbReference>
<proteinExistence type="predicted"/>
<accession>A0A378VZ34</accession>
<dbReference type="Pfam" id="PF08886">
    <property type="entry name" value="GshA"/>
    <property type="match status" value="1"/>
</dbReference>